<comment type="cofactor">
    <cofactor evidence="1">
        <name>FMN</name>
        <dbReference type="ChEBI" id="CHEBI:58210"/>
    </cofactor>
</comment>
<dbReference type="EMBL" id="JADIKC010000003">
    <property type="protein sequence ID" value="MBM7121307.1"/>
    <property type="molecule type" value="Genomic_DNA"/>
</dbReference>
<dbReference type="Gene3D" id="3.40.50.360">
    <property type="match status" value="1"/>
</dbReference>
<feature type="domain" description="NADPH-dependent FMN reductase-like" evidence="3">
    <location>
        <begin position="1"/>
        <end position="150"/>
    </location>
</feature>
<dbReference type="InterPro" id="IPR029039">
    <property type="entry name" value="Flavoprotein-like_sf"/>
</dbReference>
<keyword evidence="2" id="KW-0285">Flavoprotein</keyword>
<dbReference type="InterPro" id="IPR005025">
    <property type="entry name" value="FMN_Rdtase-like_dom"/>
</dbReference>
<proteinExistence type="predicted"/>
<dbReference type="RefSeq" id="WP_204635707.1">
    <property type="nucleotide sequence ID" value="NZ_JADIKC010000003.1"/>
</dbReference>
<evidence type="ECO:0000259" key="3">
    <source>
        <dbReference type="Pfam" id="PF03358"/>
    </source>
</evidence>
<keyword evidence="5" id="KW-1185">Reference proteome</keyword>
<evidence type="ECO:0000256" key="2">
    <source>
        <dbReference type="ARBA" id="ARBA00022643"/>
    </source>
</evidence>
<dbReference type="SUPFAM" id="SSF52218">
    <property type="entry name" value="Flavoproteins"/>
    <property type="match status" value="1"/>
</dbReference>
<dbReference type="PANTHER" id="PTHR30543:SF21">
    <property type="entry name" value="NAD(P)H-DEPENDENT FMN REDUCTASE LOT6"/>
    <property type="match status" value="1"/>
</dbReference>
<comment type="caution">
    <text evidence="4">The sequence shown here is derived from an EMBL/GenBank/DDBJ whole genome shotgun (WGS) entry which is preliminary data.</text>
</comment>
<organism evidence="4 5">
    <name type="scientific">Dyella kyungheensis</name>
    <dbReference type="NCBI Taxonomy" id="1242174"/>
    <lineage>
        <taxon>Bacteria</taxon>
        <taxon>Pseudomonadati</taxon>
        <taxon>Pseudomonadota</taxon>
        <taxon>Gammaproteobacteria</taxon>
        <taxon>Lysobacterales</taxon>
        <taxon>Rhodanobacteraceae</taxon>
        <taxon>Dyella</taxon>
    </lineage>
</organism>
<accession>A0ABS2JQK1</accession>
<name>A0ABS2JQK1_9GAMM</name>
<evidence type="ECO:0000256" key="1">
    <source>
        <dbReference type="ARBA" id="ARBA00001917"/>
    </source>
</evidence>
<evidence type="ECO:0000313" key="4">
    <source>
        <dbReference type="EMBL" id="MBM7121307.1"/>
    </source>
</evidence>
<keyword evidence="2" id="KW-0288">FMN</keyword>
<dbReference type="Pfam" id="PF03358">
    <property type="entry name" value="FMN_red"/>
    <property type="match status" value="1"/>
</dbReference>
<dbReference type="InterPro" id="IPR050712">
    <property type="entry name" value="NAD(P)H-dep_reductase"/>
</dbReference>
<reference evidence="4 5" key="1">
    <citation type="submission" date="2020-10" db="EMBL/GenBank/DDBJ databases">
        <title>Phylogeny of dyella-like bacteria.</title>
        <authorList>
            <person name="Fu J."/>
        </authorList>
    </citation>
    <scope>NUCLEOTIDE SEQUENCE [LARGE SCALE GENOMIC DNA]</scope>
    <source>
        <strain evidence="4 5">THG-B117</strain>
    </source>
</reference>
<sequence length="186" mass="19915">MNVLGISGSLRQASFNTALLHAAQELAPAGMNIVIHRLHALPLFDQDVEEQGDPAPVAEFKDAIERADGLLFACPEYNGGITGVLKNAVDWASRLGKTRKVAALTGKTICIIGASPGITGTVRAQDQLRLILRRAGARSEPQGDVLVFQAHTKIIEGRLADERTREALGRHLAGFAERLAATAKDF</sequence>
<dbReference type="PANTHER" id="PTHR30543">
    <property type="entry name" value="CHROMATE REDUCTASE"/>
    <property type="match status" value="1"/>
</dbReference>
<gene>
    <name evidence="4" type="ORF">ISP20_09095</name>
</gene>
<protein>
    <submittedName>
        <fullName evidence="4">NAD(P)H-dependent oxidoreductase</fullName>
    </submittedName>
</protein>
<evidence type="ECO:0000313" key="5">
    <source>
        <dbReference type="Proteomes" id="UP001430065"/>
    </source>
</evidence>
<dbReference type="Proteomes" id="UP001430065">
    <property type="component" value="Unassembled WGS sequence"/>
</dbReference>